<evidence type="ECO:0000313" key="12">
    <source>
        <dbReference type="EMBL" id="KAK1840712.1"/>
    </source>
</evidence>
<dbReference type="EMBL" id="JAQOWY010000537">
    <property type="protein sequence ID" value="KAK1840712.1"/>
    <property type="molecule type" value="Genomic_DNA"/>
</dbReference>
<evidence type="ECO:0000256" key="5">
    <source>
        <dbReference type="ARBA" id="ARBA00022622"/>
    </source>
</evidence>
<keyword evidence="5" id="KW-0336">GPI-anchor</keyword>
<dbReference type="GO" id="GO:0005576">
    <property type="term" value="C:extracellular region"/>
    <property type="evidence" value="ECO:0007669"/>
    <property type="project" value="UniProtKB-SubCell"/>
</dbReference>
<evidence type="ECO:0000256" key="1">
    <source>
        <dbReference type="ARBA" id="ARBA00004589"/>
    </source>
</evidence>
<reference evidence="12" key="1">
    <citation type="submission" date="2023-01" db="EMBL/GenBank/DDBJ databases">
        <title>Colletotrichum chrysophilum M932 genome sequence.</title>
        <authorList>
            <person name="Baroncelli R."/>
        </authorList>
    </citation>
    <scope>NUCLEOTIDE SEQUENCE</scope>
    <source>
        <strain evidence="12">M932</strain>
    </source>
</reference>
<keyword evidence="13" id="KW-1185">Reference proteome</keyword>
<evidence type="ECO:0000256" key="3">
    <source>
        <dbReference type="ARBA" id="ARBA00010031"/>
    </source>
</evidence>
<sequence length="84" mass="8978">MKFSIVAFIAVAAGIATAQSLDDAPACARPCVQNESKISKCPVTPPKCLCAKADKERLVKCIRQNCSKEEVKKCLGLAVQACHE</sequence>
<evidence type="ECO:0000256" key="9">
    <source>
        <dbReference type="PROSITE-ProRule" id="PRU01356"/>
    </source>
</evidence>
<organism evidence="12 13">
    <name type="scientific">Colletotrichum chrysophilum</name>
    <dbReference type="NCBI Taxonomy" id="1836956"/>
    <lineage>
        <taxon>Eukaryota</taxon>
        <taxon>Fungi</taxon>
        <taxon>Dikarya</taxon>
        <taxon>Ascomycota</taxon>
        <taxon>Pezizomycotina</taxon>
        <taxon>Sordariomycetes</taxon>
        <taxon>Hypocreomycetidae</taxon>
        <taxon>Glomerellales</taxon>
        <taxon>Glomerellaceae</taxon>
        <taxon>Colletotrichum</taxon>
        <taxon>Colletotrichum gloeosporioides species complex</taxon>
    </lineage>
</organism>
<accession>A0AAD9A5Y6</accession>
<keyword evidence="4" id="KW-0964">Secreted</keyword>
<evidence type="ECO:0000259" key="11">
    <source>
        <dbReference type="PROSITE" id="PS52012"/>
    </source>
</evidence>
<dbReference type="GO" id="GO:0098552">
    <property type="term" value="C:side of membrane"/>
    <property type="evidence" value="ECO:0007669"/>
    <property type="project" value="UniProtKB-KW"/>
</dbReference>
<evidence type="ECO:0000256" key="2">
    <source>
        <dbReference type="ARBA" id="ARBA00004613"/>
    </source>
</evidence>
<feature type="signal peptide" evidence="10">
    <location>
        <begin position="1"/>
        <end position="18"/>
    </location>
</feature>
<comment type="caution">
    <text evidence="12">The sequence shown here is derived from an EMBL/GenBank/DDBJ whole genome shotgun (WGS) entry which is preliminary data.</text>
</comment>
<evidence type="ECO:0000256" key="7">
    <source>
        <dbReference type="ARBA" id="ARBA00023157"/>
    </source>
</evidence>
<feature type="domain" description="CFEM" evidence="11">
    <location>
        <begin position="1"/>
        <end position="84"/>
    </location>
</feature>
<dbReference type="AlphaFoldDB" id="A0AAD9A5Y6"/>
<comment type="subcellular location">
    <subcellularLocation>
        <location evidence="1">Membrane</location>
        <topology evidence="1">Lipid-anchor</topology>
        <topology evidence="1">GPI-anchor</topology>
    </subcellularLocation>
    <subcellularLocation>
        <location evidence="2">Secreted</location>
    </subcellularLocation>
</comment>
<dbReference type="Pfam" id="PF05730">
    <property type="entry name" value="CFEM"/>
    <property type="match status" value="1"/>
</dbReference>
<evidence type="ECO:0000256" key="10">
    <source>
        <dbReference type="SAM" id="SignalP"/>
    </source>
</evidence>
<evidence type="ECO:0000256" key="4">
    <source>
        <dbReference type="ARBA" id="ARBA00022525"/>
    </source>
</evidence>
<keyword evidence="7 9" id="KW-1015">Disulfide bond</keyword>
<keyword evidence="5" id="KW-0472">Membrane</keyword>
<name>A0AAD9A5Y6_9PEZI</name>
<feature type="disulfide bond" evidence="9">
    <location>
        <begin position="41"/>
        <end position="48"/>
    </location>
</feature>
<dbReference type="Proteomes" id="UP001243330">
    <property type="component" value="Unassembled WGS sequence"/>
</dbReference>
<comment type="caution">
    <text evidence="9">Lacks conserved residue(s) required for the propagation of feature annotation.</text>
</comment>
<gene>
    <name evidence="12" type="ORF">CCHR01_16660</name>
</gene>
<proteinExistence type="inferred from homology"/>
<dbReference type="PROSITE" id="PS52012">
    <property type="entry name" value="CFEM"/>
    <property type="match status" value="1"/>
</dbReference>
<keyword evidence="6 10" id="KW-0732">Signal</keyword>
<keyword evidence="5" id="KW-0325">Glycoprotein</keyword>
<keyword evidence="8" id="KW-0449">Lipoprotein</keyword>
<feature type="chain" id="PRO_5042057233" description="CFEM domain-containing protein" evidence="10">
    <location>
        <begin position="19"/>
        <end position="84"/>
    </location>
</feature>
<evidence type="ECO:0000256" key="6">
    <source>
        <dbReference type="ARBA" id="ARBA00022729"/>
    </source>
</evidence>
<dbReference type="InterPro" id="IPR008427">
    <property type="entry name" value="Extracellular_membr_CFEM_dom"/>
</dbReference>
<protein>
    <recommendedName>
        <fullName evidence="11">CFEM domain-containing protein</fullName>
    </recommendedName>
</protein>
<evidence type="ECO:0000313" key="13">
    <source>
        <dbReference type="Proteomes" id="UP001243330"/>
    </source>
</evidence>
<evidence type="ECO:0000256" key="8">
    <source>
        <dbReference type="ARBA" id="ARBA00023288"/>
    </source>
</evidence>
<comment type="similarity">
    <text evidence="3">Belongs to the RBT5 family.</text>
</comment>